<name>A0A922HVT9_DERFA</name>
<accession>A0A922HVT9</accession>
<sequence>MSHRLSPVTANSARTWPNLEYQTIKNVAVASDINYRFTGDIHHDHFTDSTYGHCPGIDHNATLRAHHAQQRMADLRDHAKPSRA</sequence>
<evidence type="ECO:0000313" key="2">
    <source>
        <dbReference type="EMBL" id="KAH9511394.1"/>
    </source>
</evidence>
<keyword evidence="3" id="KW-1185">Reference proteome</keyword>
<evidence type="ECO:0000256" key="1">
    <source>
        <dbReference type="SAM" id="MobiDB-lite"/>
    </source>
</evidence>
<comment type="caution">
    <text evidence="2">The sequence shown here is derived from an EMBL/GenBank/DDBJ whole genome shotgun (WGS) entry which is preliminary data.</text>
</comment>
<reference evidence="2" key="1">
    <citation type="submission" date="2013-05" db="EMBL/GenBank/DDBJ databases">
        <authorList>
            <person name="Yim A.K.Y."/>
            <person name="Chan T.F."/>
            <person name="Ji K.M."/>
            <person name="Liu X.Y."/>
            <person name="Zhou J.W."/>
            <person name="Li R.Q."/>
            <person name="Yang K.Y."/>
            <person name="Li J."/>
            <person name="Li M."/>
            <person name="Law P.T.W."/>
            <person name="Wu Y.L."/>
            <person name="Cai Z.L."/>
            <person name="Qin H."/>
            <person name="Bao Y."/>
            <person name="Leung R.K.K."/>
            <person name="Ng P.K.S."/>
            <person name="Zou J."/>
            <person name="Zhong X.J."/>
            <person name="Ran P.X."/>
            <person name="Zhong N.S."/>
            <person name="Liu Z.G."/>
            <person name="Tsui S.K.W."/>
        </authorList>
    </citation>
    <scope>NUCLEOTIDE SEQUENCE</scope>
    <source>
        <strain evidence="2">Derf</strain>
        <tissue evidence="2">Whole organism</tissue>
    </source>
</reference>
<evidence type="ECO:0000313" key="3">
    <source>
        <dbReference type="Proteomes" id="UP000790347"/>
    </source>
</evidence>
<organism evidence="2 3">
    <name type="scientific">Dermatophagoides farinae</name>
    <name type="common">American house dust mite</name>
    <dbReference type="NCBI Taxonomy" id="6954"/>
    <lineage>
        <taxon>Eukaryota</taxon>
        <taxon>Metazoa</taxon>
        <taxon>Ecdysozoa</taxon>
        <taxon>Arthropoda</taxon>
        <taxon>Chelicerata</taxon>
        <taxon>Arachnida</taxon>
        <taxon>Acari</taxon>
        <taxon>Acariformes</taxon>
        <taxon>Sarcoptiformes</taxon>
        <taxon>Astigmata</taxon>
        <taxon>Psoroptidia</taxon>
        <taxon>Analgoidea</taxon>
        <taxon>Pyroglyphidae</taxon>
        <taxon>Dermatophagoidinae</taxon>
        <taxon>Dermatophagoides</taxon>
    </lineage>
</organism>
<reference evidence="2" key="2">
    <citation type="journal article" date="2022" name="Res Sq">
        <title>Comparative Genomics Reveals Insights into the Divergent Evolution of Astigmatic Mites and Household Pest Adaptations.</title>
        <authorList>
            <person name="Xiong Q."/>
            <person name="Wan A.T.-Y."/>
            <person name="Liu X.-Y."/>
            <person name="Fung C.S.-H."/>
            <person name="Xiao X."/>
            <person name="Malainual N."/>
            <person name="Hou J."/>
            <person name="Wang L."/>
            <person name="Wang M."/>
            <person name="Yang K."/>
            <person name="Cui Y."/>
            <person name="Leung E."/>
            <person name="Nong W."/>
            <person name="Shin S.-K."/>
            <person name="Au S."/>
            <person name="Jeong K.Y."/>
            <person name="Chew F.T."/>
            <person name="Hui J."/>
            <person name="Leung T.F."/>
            <person name="Tungtrongchitr A."/>
            <person name="Zhong N."/>
            <person name="Liu Z."/>
            <person name="Tsui S."/>
        </authorList>
    </citation>
    <scope>NUCLEOTIDE SEQUENCE</scope>
    <source>
        <strain evidence="2">Derf</strain>
        <tissue evidence="2">Whole organism</tissue>
    </source>
</reference>
<dbReference type="AlphaFoldDB" id="A0A922HVT9"/>
<feature type="compositionally biased region" description="Basic and acidic residues" evidence="1">
    <location>
        <begin position="73"/>
        <end position="84"/>
    </location>
</feature>
<proteinExistence type="predicted"/>
<dbReference type="EMBL" id="ASGP02000004">
    <property type="protein sequence ID" value="KAH9511394.1"/>
    <property type="molecule type" value="Genomic_DNA"/>
</dbReference>
<feature type="region of interest" description="Disordered" evidence="1">
    <location>
        <begin position="65"/>
        <end position="84"/>
    </location>
</feature>
<dbReference type="Proteomes" id="UP000790347">
    <property type="component" value="Unassembled WGS sequence"/>
</dbReference>
<gene>
    <name evidence="2" type="ORF">DERF_009861</name>
</gene>
<protein>
    <submittedName>
        <fullName evidence="2">Uncharacterized protein</fullName>
    </submittedName>
</protein>